<evidence type="ECO:0000256" key="8">
    <source>
        <dbReference type="PROSITE-ProRule" id="PRU01360"/>
    </source>
</evidence>
<dbReference type="SUPFAM" id="SSF49464">
    <property type="entry name" value="Carboxypeptidase regulatory domain-like"/>
    <property type="match status" value="1"/>
</dbReference>
<feature type="region of interest" description="Disordered" evidence="10">
    <location>
        <begin position="119"/>
        <end position="139"/>
    </location>
</feature>
<gene>
    <name evidence="13" type="ORF">K4G66_08725</name>
</gene>
<dbReference type="InterPro" id="IPR039426">
    <property type="entry name" value="TonB-dep_rcpt-like"/>
</dbReference>
<dbReference type="PROSITE" id="PS52016">
    <property type="entry name" value="TONB_DEPENDENT_REC_3"/>
    <property type="match status" value="1"/>
</dbReference>
<dbReference type="GO" id="GO:0009279">
    <property type="term" value="C:cell outer membrane"/>
    <property type="evidence" value="ECO:0007669"/>
    <property type="project" value="UniProtKB-SubCell"/>
</dbReference>
<evidence type="ECO:0000256" key="5">
    <source>
        <dbReference type="ARBA" id="ARBA00023077"/>
    </source>
</evidence>
<evidence type="ECO:0000259" key="12">
    <source>
        <dbReference type="Pfam" id="PF07715"/>
    </source>
</evidence>
<evidence type="ECO:0000256" key="4">
    <source>
        <dbReference type="ARBA" id="ARBA00022692"/>
    </source>
</evidence>
<dbReference type="InterPro" id="IPR023996">
    <property type="entry name" value="TonB-dep_OMP_SusC/RagA"/>
</dbReference>
<keyword evidence="4 8" id="KW-0812">Transmembrane</keyword>
<evidence type="ECO:0000256" key="3">
    <source>
        <dbReference type="ARBA" id="ARBA00022452"/>
    </source>
</evidence>
<feature type="domain" description="TonB-dependent receptor-like beta-barrel" evidence="11">
    <location>
        <begin position="498"/>
        <end position="939"/>
    </location>
</feature>
<dbReference type="Pfam" id="PF07715">
    <property type="entry name" value="Plug"/>
    <property type="match status" value="1"/>
</dbReference>
<proteinExistence type="inferred from homology"/>
<evidence type="ECO:0000256" key="6">
    <source>
        <dbReference type="ARBA" id="ARBA00023136"/>
    </source>
</evidence>
<dbReference type="InterPro" id="IPR023997">
    <property type="entry name" value="TonB-dep_OMP_SusC/RagA_CS"/>
</dbReference>
<feature type="domain" description="TonB-dependent receptor plug" evidence="12">
    <location>
        <begin position="251"/>
        <end position="357"/>
    </location>
</feature>
<dbReference type="InterPro" id="IPR036942">
    <property type="entry name" value="Beta-barrel_TonB_sf"/>
</dbReference>
<dbReference type="AlphaFoldDB" id="A0AA49JHT0"/>
<dbReference type="SUPFAM" id="SSF56935">
    <property type="entry name" value="Porins"/>
    <property type="match status" value="1"/>
</dbReference>
<keyword evidence="6 8" id="KW-0472">Membrane</keyword>
<dbReference type="NCBIfam" id="TIGR04057">
    <property type="entry name" value="SusC_RagA_signa"/>
    <property type="match status" value="1"/>
</dbReference>
<dbReference type="InterPro" id="IPR012910">
    <property type="entry name" value="Plug_dom"/>
</dbReference>
<sequence>MNVLPHHLVKSLLVCLICGIGMTHTLYGQKLASLSEPTRLTQDNFVPLIRVLSGLETKYHTQFSYDKELLAGKMVSNEAIKQMESDLDTSLTILLKPFRLKHERFDSETYIIYSPQDTPGSVKVKKKTSDDAEAGRNDKADPLQKLLTRHVIAKLGIEQIVRGTVSARSDNSPLPGVNVLVKGTTFGTVTDLDGNYNINVPNDDDTLIFSFIGYTAQEVPIRGRSMVDVALTEDIQSLEEVVVVGYGTMEKREVTSSVTSLKSRDLISGAVSPLVAVQGKVPGLNVLSTNGTDPNAGVSLQLRGVNSVLASQGPLIVIDGVPGGNINSVNRDDIESIDVLRDASAAAIYGTRASGGVILITTKNAKPGPATVSYTGEFFTETIRRRAETLSPEKFVEVGLGEDLGHRTDWYDEVTRDLPFSQRHVINVSGGSESARIYATVFTRRAEGIAIGSNRNEVGGRLNTDFQVLDGRGEISSNISYTNIDADFTSNGIFNMGLRLNPTETPYDPTDVTGYNVWTGGWDYYNPVADINLRTDENQYKNLLANISFRANITDHLSSSVMLAIKNDTEHPVFWRSSQHKTSREEGIDGYASQEYKRWEDKTFQWLVSYERDFGAHSINAVGGYNFQQFDGQGFSANNSNFAVDGLRANDMGAGTFLADGRAGMGSWKNPRVRLIAFFGRANYSFKDRYLLSASLRHEGSSKFAVGNKWGSFPAVSVGWRLSEESFMQNIAFLDDLKLRAGYGVTGNEGFSSSVATRMYGSDTWWLSDGEWFRTYGLSHNQNVGLQWETKEEYNFGLDFSILDNKLTGRVDVYQRDVNDLIYDISVAQPPAIHDKTTMNVGNLRNKGVEAELSWNAISRPNLSYNSSLIMSHNKSTLVTLWGSQTWWDRKDFPAPGSPGSAVRLYPGEDIGRFFIWKFAGFTEDGNWMLYDQEGNAFDVTQQSKSIEDKAFVGNAIPKVILSWNHSLTWKNFDLTMYMRGWFGHDVFNMINMYYSLPNVSGQNVLARAYEEHKDITGEKELSDYWLERGDFVKIDVLSLGYTFNTQSLDFINNLRVYATGRDLFTFTNYSGLDPEVDINGLEPGFEALDVYPKTRTFMLGVKANF</sequence>
<dbReference type="Gene3D" id="2.40.170.20">
    <property type="entry name" value="TonB-dependent receptor, beta-barrel domain"/>
    <property type="match status" value="1"/>
</dbReference>
<evidence type="ECO:0000256" key="2">
    <source>
        <dbReference type="ARBA" id="ARBA00022448"/>
    </source>
</evidence>
<dbReference type="Gene3D" id="2.170.130.10">
    <property type="entry name" value="TonB-dependent receptor, plug domain"/>
    <property type="match status" value="1"/>
</dbReference>
<reference evidence="13" key="2">
    <citation type="journal article" date="2024" name="Antonie Van Leeuwenhoek">
        <title>Roseihalotalea indica gen. nov., sp. nov., a halophilic Bacteroidetes from mesopelagic Southwest Indian Ocean with higher carbohydrate metabolic potential.</title>
        <authorList>
            <person name="Chen B."/>
            <person name="Zhang M."/>
            <person name="Lin D."/>
            <person name="Ye J."/>
            <person name="Tang K."/>
        </authorList>
    </citation>
    <scope>NUCLEOTIDE SEQUENCE</scope>
    <source>
        <strain evidence="13">TK19036</strain>
    </source>
</reference>
<dbReference type="Pfam" id="PF13715">
    <property type="entry name" value="CarbopepD_reg_2"/>
    <property type="match status" value="1"/>
</dbReference>
<keyword evidence="2 8" id="KW-0813">Transport</keyword>
<comment type="subcellular location">
    <subcellularLocation>
        <location evidence="1 8">Cell outer membrane</location>
        <topology evidence="1 8">Multi-pass membrane protein</topology>
    </subcellularLocation>
</comment>
<evidence type="ECO:0000313" key="13">
    <source>
        <dbReference type="EMBL" id="WKN38785.1"/>
    </source>
</evidence>
<dbReference type="InterPro" id="IPR000531">
    <property type="entry name" value="Beta-barrel_TonB"/>
</dbReference>
<keyword evidence="3 8" id="KW-1134">Transmembrane beta strand</keyword>
<feature type="compositionally biased region" description="Basic and acidic residues" evidence="10">
    <location>
        <begin position="127"/>
        <end position="139"/>
    </location>
</feature>
<keyword evidence="5 9" id="KW-0798">TonB box</keyword>
<evidence type="ECO:0000256" key="7">
    <source>
        <dbReference type="ARBA" id="ARBA00023237"/>
    </source>
</evidence>
<evidence type="ECO:0000259" key="11">
    <source>
        <dbReference type="Pfam" id="PF00593"/>
    </source>
</evidence>
<dbReference type="InterPro" id="IPR037066">
    <property type="entry name" value="Plug_dom_sf"/>
</dbReference>
<dbReference type="Gene3D" id="2.60.40.1120">
    <property type="entry name" value="Carboxypeptidase-like, regulatory domain"/>
    <property type="match status" value="1"/>
</dbReference>
<dbReference type="EMBL" id="CP120682">
    <property type="protein sequence ID" value="WKN38785.1"/>
    <property type="molecule type" value="Genomic_DNA"/>
</dbReference>
<organism evidence="13">
    <name type="scientific">Roseihalotalea indica</name>
    <dbReference type="NCBI Taxonomy" id="2867963"/>
    <lineage>
        <taxon>Bacteria</taxon>
        <taxon>Pseudomonadati</taxon>
        <taxon>Bacteroidota</taxon>
        <taxon>Cytophagia</taxon>
        <taxon>Cytophagales</taxon>
        <taxon>Catalimonadaceae</taxon>
        <taxon>Roseihalotalea</taxon>
    </lineage>
</organism>
<comment type="similarity">
    <text evidence="8 9">Belongs to the TonB-dependent receptor family.</text>
</comment>
<dbReference type="NCBIfam" id="TIGR04056">
    <property type="entry name" value="OMP_RagA_SusC"/>
    <property type="match status" value="1"/>
</dbReference>
<dbReference type="InterPro" id="IPR008969">
    <property type="entry name" value="CarboxyPept-like_regulatory"/>
</dbReference>
<evidence type="ECO:0000256" key="9">
    <source>
        <dbReference type="RuleBase" id="RU003357"/>
    </source>
</evidence>
<reference evidence="13" key="1">
    <citation type="journal article" date="2023" name="Comput. Struct. Biotechnol. J.">
        <title>Discovery of a novel marine Bacteroidetes with a rich repertoire of carbohydrate-active enzymes.</title>
        <authorList>
            <person name="Chen B."/>
            <person name="Liu G."/>
            <person name="Chen Q."/>
            <person name="Wang H."/>
            <person name="Liu L."/>
            <person name="Tang K."/>
        </authorList>
    </citation>
    <scope>NUCLEOTIDE SEQUENCE</scope>
    <source>
        <strain evidence="13">TK19036</strain>
    </source>
</reference>
<evidence type="ECO:0000256" key="1">
    <source>
        <dbReference type="ARBA" id="ARBA00004571"/>
    </source>
</evidence>
<protein>
    <submittedName>
        <fullName evidence="13">SusC/RagA family TonB-linked outer membrane protein</fullName>
    </submittedName>
</protein>
<dbReference type="Pfam" id="PF00593">
    <property type="entry name" value="TonB_dep_Rec_b-barrel"/>
    <property type="match status" value="1"/>
</dbReference>
<keyword evidence="7 8" id="KW-0998">Cell outer membrane</keyword>
<name>A0AA49JHT0_9BACT</name>
<accession>A0AA49JHT0</accession>
<evidence type="ECO:0000256" key="10">
    <source>
        <dbReference type="SAM" id="MobiDB-lite"/>
    </source>
</evidence>